<keyword evidence="3" id="KW-1185">Reference proteome</keyword>
<reference evidence="3" key="1">
    <citation type="submission" date="2017-10" db="EMBL/GenBank/DDBJ databases">
        <title>Rapid genome shrinkage in a self-fertile nematode reveals novel sperm competition proteins.</title>
        <authorList>
            <person name="Yin D."/>
            <person name="Schwarz E.M."/>
            <person name="Thomas C.G."/>
            <person name="Felde R.L."/>
            <person name="Korf I.F."/>
            <person name="Cutter A.D."/>
            <person name="Schartner C.M."/>
            <person name="Ralston E.J."/>
            <person name="Meyer B.J."/>
            <person name="Haag E.S."/>
        </authorList>
    </citation>
    <scope>NUCLEOTIDE SEQUENCE [LARGE SCALE GENOMIC DNA]</scope>
    <source>
        <strain evidence="3">JU1422</strain>
    </source>
</reference>
<feature type="signal peptide" evidence="1">
    <location>
        <begin position="1"/>
        <end position="18"/>
    </location>
</feature>
<proteinExistence type="predicted"/>
<evidence type="ECO:0000313" key="2">
    <source>
        <dbReference type="EMBL" id="PIC34130.1"/>
    </source>
</evidence>
<evidence type="ECO:0000256" key="1">
    <source>
        <dbReference type="SAM" id="SignalP"/>
    </source>
</evidence>
<evidence type="ECO:0000313" key="3">
    <source>
        <dbReference type="Proteomes" id="UP000230233"/>
    </source>
</evidence>
<accession>A0A2G5U3L8</accession>
<dbReference type="AlphaFoldDB" id="A0A2G5U3L8"/>
<sequence>MEMISLLLPLLLGYVVVGEMFDYEQLRRLTPPDYQEQFSIIVGDLNQSEEETNRRVIVLSKHFHEQDTFRRIILKNAQRLDRMFNDYLEMTKRIKSAKYIGQAILADKTKPAQDQYDEALELDEQYPLEMSVLLDICYSRGFNSTSDLIRQSIRDPLRIQMLSKELEEYANESYKYGWRIAQDLHQKSYSSRKNHLDARQSFVRRYPYAMEVYDLAMAVLSENRPATLVR</sequence>
<gene>
    <name evidence="2" type="primary">Cni-F13E9.10</name>
    <name evidence="2" type="synonym">Cnig_chr_IV.g13877</name>
    <name evidence="2" type="ORF">B9Z55_013877</name>
</gene>
<protein>
    <submittedName>
        <fullName evidence="2">Uncharacterized protein</fullName>
    </submittedName>
</protein>
<dbReference type="EMBL" id="PDUG01000004">
    <property type="protein sequence ID" value="PIC34130.1"/>
    <property type="molecule type" value="Genomic_DNA"/>
</dbReference>
<dbReference type="Proteomes" id="UP000230233">
    <property type="component" value="Chromosome IV"/>
</dbReference>
<keyword evidence="1" id="KW-0732">Signal</keyword>
<feature type="chain" id="PRO_5013855394" evidence="1">
    <location>
        <begin position="19"/>
        <end position="230"/>
    </location>
</feature>
<organism evidence="2 3">
    <name type="scientific">Caenorhabditis nigoni</name>
    <dbReference type="NCBI Taxonomy" id="1611254"/>
    <lineage>
        <taxon>Eukaryota</taxon>
        <taxon>Metazoa</taxon>
        <taxon>Ecdysozoa</taxon>
        <taxon>Nematoda</taxon>
        <taxon>Chromadorea</taxon>
        <taxon>Rhabditida</taxon>
        <taxon>Rhabditina</taxon>
        <taxon>Rhabditomorpha</taxon>
        <taxon>Rhabditoidea</taxon>
        <taxon>Rhabditidae</taxon>
        <taxon>Peloderinae</taxon>
        <taxon>Caenorhabditis</taxon>
    </lineage>
</organism>
<name>A0A2G5U3L8_9PELO</name>
<comment type="caution">
    <text evidence="2">The sequence shown here is derived from an EMBL/GenBank/DDBJ whole genome shotgun (WGS) entry which is preliminary data.</text>
</comment>
<dbReference type="OrthoDB" id="5797264at2759"/>